<dbReference type="InterPro" id="IPR011990">
    <property type="entry name" value="TPR-like_helical_dom_sf"/>
</dbReference>
<dbReference type="PANTHER" id="PTHR46797:SF1">
    <property type="entry name" value="METHYLPHOSPHONATE SYNTHASE"/>
    <property type="match status" value="1"/>
</dbReference>
<dbReference type="InterPro" id="IPR050807">
    <property type="entry name" value="TransReg_Diox_bact_type"/>
</dbReference>
<evidence type="ECO:0000256" key="1">
    <source>
        <dbReference type="ARBA" id="ARBA00023125"/>
    </source>
</evidence>
<dbReference type="OrthoDB" id="3420984at2"/>
<evidence type="ECO:0000313" key="3">
    <source>
        <dbReference type="EMBL" id="TDD80924.1"/>
    </source>
</evidence>
<dbReference type="Proteomes" id="UP000294513">
    <property type="component" value="Unassembled WGS sequence"/>
</dbReference>
<dbReference type="SUPFAM" id="SSF48452">
    <property type="entry name" value="TPR-like"/>
    <property type="match status" value="1"/>
</dbReference>
<dbReference type="RefSeq" id="WP_131897339.1">
    <property type="nucleotide sequence ID" value="NZ_SMKU01000145.1"/>
</dbReference>
<proteinExistence type="predicted"/>
<sequence length="401" mass="43866">MSEVSMIGRNLRRIRTDRDLSQEGLADAAGVSVDVISKLEQGRRHTARMTTLAKLAAALDVEVSALVGKRERLGTDRDGGSVLALRDALLSPSLLPGLDRDDTDDPTPPEQLERSVTRAHCLYRMGDFGELLAMLPGLIGEARITHAALGAPAAQSLAQTYEVTSALLTQIGRTDLGMVAAERAVTTAHGGDDPLLWAWMHAAYSWVLLHQDRYEEAERLVVDTAERIEPSYRDGDERRTAVWGNLLLTAVAPAVAQDRDPTEYLRLAGAGAERVGKRVIMYRSWFDGSAVAMQGAYGYSTLKQPGRALEAAKRIRPPSAHTPGDLEGISWGAHLMDVAQAHLDAGHHRTAARTLLDAHKVSPVWFRHQRVARAVTTELREHERRLTPETRTLVKALALGD</sequence>
<dbReference type="PANTHER" id="PTHR46797">
    <property type="entry name" value="HTH-TYPE TRANSCRIPTIONAL REGULATOR"/>
    <property type="match status" value="1"/>
</dbReference>
<organism evidence="3 4">
    <name type="scientific">Actinomadura rubrisoli</name>
    <dbReference type="NCBI Taxonomy" id="2530368"/>
    <lineage>
        <taxon>Bacteria</taxon>
        <taxon>Bacillati</taxon>
        <taxon>Actinomycetota</taxon>
        <taxon>Actinomycetes</taxon>
        <taxon>Streptosporangiales</taxon>
        <taxon>Thermomonosporaceae</taxon>
        <taxon>Actinomadura</taxon>
    </lineage>
</organism>
<dbReference type="SMART" id="SM00530">
    <property type="entry name" value="HTH_XRE"/>
    <property type="match status" value="1"/>
</dbReference>
<dbReference type="InterPro" id="IPR010982">
    <property type="entry name" value="Lambda_DNA-bd_dom_sf"/>
</dbReference>
<reference evidence="3 4" key="1">
    <citation type="submission" date="2019-03" db="EMBL/GenBank/DDBJ databases">
        <title>Draft genome sequences of novel Actinobacteria.</title>
        <authorList>
            <person name="Sahin N."/>
            <person name="Ay H."/>
            <person name="Saygin H."/>
        </authorList>
    </citation>
    <scope>NUCLEOTIDE SEQUENCE [LARGE SCALE GENOMIC DNA]</scope>
    <source>
        <strain evidence="3 4">H3C3</strain>
    </source>
</reference>
<dbReference type="PROSITE" id="PS50943">
    <property type="entry name" value="HTH_CROC1"/>
    <property type="match status" value="1"/>
</dbReference>
<name>A0A4R5BB02_9ACTN</name>
<dbReference type="GO" id="GO:0003700">
    <property type="term" value="F:DNA-binding transcription factor activity"/>
    <property type="evidence" value="ECO:0007669"/>
    <property type="project" value="TreeGrafter"/>
</dbReference>
<evidence type="ECO:0000313" key="4">
    <source>
        <dbReference type="Proteomes" id="UP000294513"/>
    </source>
</evidence>
<comment type="caution">
    <text evidence="3">The sequence shown here is derived from an EMBL/GenBank/DDBJ whole genome shotgun (WGS) entry which is preliminary data.</text>
</comment>
<protein>
    <submittedName>
        <fullName evidence="3">XRE family transcriptional regulator</fullName>
    </submittedName>
</protein>
<gene>
    <name evidence="3" type="ORF">E1298_25045</name>
</gene>
<feature type="domain" description="HTH cro/C1-type" evidence="2">
    <location>
        <begin position="11"/>
        <end position="66"/>
    </location>
</feature>
<dbReference type="Gene3D" id="1.10.260.40">
    <property type="entry name" value="lambda repressor-like DNA-binding domains"/>
    <property type="match status" value="1"/>
</dbReference>
<dbReference type="AlphaFoldDB" id="A0A4R5BB02"/>
<dbReference type="CDD" id="cd00093">
    <property type="entry name" value="HTH_XRE"/>
    <property type="match status" value="1"/>
</dbReference>
<dbReference type="Pfam" id="PF01381">
    <property type="entry name" value="HTH_3"/>
    <property type="match status" value="1"/>
</dbReference>
<dbReference type="EMBL" id="SMKU01000145">
    <property type="protein sequence ID" value="TDD80924.1"/>
    <property type="molecule type" value="Genomic_DNA"/>
</dbReference>
<dbReference type="SUPFAM" id="SSF47413">
    <property type="entry name" value="lambda repressor-like DNA-binding domains"/>
    <property type="match status" value="1"/>
</dbReference>
<dbReference type="InterPro" id="IPR001387">
    <property type="entry name" value="Cro/C1-type_HTH"/>
</dbReference>
<dbReference type="GO" id="GO:0003677">
    <property type="term" value="F:DNA binding"/>
    <property type="evidence" value="ECO:0007669"/>
    <property type="project" value="UniProtKB-KW"/>
</dbReference>
<keyword evidence="4" id="KW-1185">Reference proteome</keyword>
<dbReference type="GO" id="GO:0005829">
    <property type="term" value="C:cytosol"/>
    <property type="evidence" value="ECO:0007669"/>
    <property type="project" value="TreeGrafter"/>
</dbReference>
<accession>A0A4R5BB02</accession>
<evidence type="ECO:0000259" key="2">
    <source>
        <dbReference type="PROSITE" id="PS50943"/>
    </source>
</evidence>
<keyword evidence="1" id="KW-0238">DNA-binding</keyword>